<comment type="similarity">
    <text evidence="2 6">Belongs to the CDC50/LEM3 family.</text>
</comment>
<reference evidence="10" key="1">
    <citation type="journal article" date="2023" name="bioRxiv">
        <title>Complete genome of the Medicago anthracnose fungus, Colletotrichum destructivum, reveals a mini-chromosome-like region within a core chromosome.</title>
        <authorList>
            <person name="Lapalu N."/>
            <person name="Simon A."/>
            <person name="Lu A."/>
            <person name="Plaumann P.-L."/>
            <person name="Amselem J."/>
            <person name="Pigne S."/>
            <person name="Auger A."/>
            <person name="Koch C."/>
            <person name="Dallery J.-F."/>
            <person name="O'Connell R.J."/>
        </authorList>
    </citation>
    <scope>NUCLEOTIDE SEQUENCE [LARGE SCALE GENOMIC DNA]</scope>
    <source>
        <strain evidence="10">CBS 520.97</strain>
    </source>
</reference>
<organism evidence="9 10">
    <name type="scientific">Colletotrichum destructivum</name>
    <dbReference type="NCBI Taxonomy" id="34406"/>
    <lineage>
        <taxon>Eukaryota</taxon>
        <taxon>Fungi</taxon>
        <taxon>Dikarya</taxon>
        <taxon>Ascomycota</taxon>
        <taxon>Pezizomycotina</taxon>
        <taxon>Sordariomycetes</taxon>
        <taxon>Hypocreomycetidae</taxon>
        <taxon>Glomerellales</taxon>
        <taxon>Glomerellaceae</taxon>
        <taxon>Colletotrichum</taxon>
        <taxon>Colletotrichum destructivum species complex</taxon>
    </lineage>
</organism>
<evidence type="ECO:0000313" key="10">
    <source>
        <dbReference type="Proteomes" id="UP001322277"/>
    </source>
</evidence>
<dbReference type="PANTHER" id="PTHR10926:SF0">
    <property type="entry name" value="CDC50, ISOFORM A"/>
    <property type="match status" value="1"/>
</dbReference>
<dbReference type="Pfam" id="PF03381">
    <property type="entry name" value="CDC50"/>
    <property type="match status" value="1"/>
</dbReference>
<dbReference type="PANTHER" id="PTHR10926">
    <property type="entry name" value="CELL CYCLE CONTROL PROTEIN 50"/>
    <property type="match status" value="1"/>
</dbReference>
<feature type="region of interest" description="Disordered" evidence="7">
    <location>
        <begin position="1"/>
        <end position="34"/>
    </location>
</feature>
<evidence type="ECO:0000256" key="7">
    <source>
        <dbReference type="SAM" id="MobiDB-lite"/>
    </source>
</evidence>
<dbReference type="GO" id="GO:0005794">
    <property type="term" value="C:Golgi apparatus"/>
    <property type="evidence" value="ECO:0007669"/>
    <property type="project" value="TreeGrafter"/>
</dbReference>
<dbReference type="Proteomes" id="UP001322277">
    <property type="component" value="Chromosome 2"/>
</dbReference>
<keyword evidence="5 6" id="KW-0472">Membrane</keyword>
<keyword evidence="4 8" id="KW-1133">Transmembrane helix</keyword>
<dbReference type="PIRSF" id="PIRSF015840">
    <property type="entry name" value="DUF284_TM_euk"/>
    <property type="match status" value="1"/>
</dbReference>
<evidence type="ECO:0000256" key="1">
    <source>
        <dbReference type="ARBA" id="ARBA00004141"/>
    </source>
</evidence>
<dbReference type="AlphaFoldDB" id="A0AAX4I1Z0"/>
<evidence type="ECO:0000256" key="3">
    <source>
        <dbReference type="ARBA" id="ARBA00022692"/>
    </source>
</evidence>
<evidence type="ECO:0000256" key="4">
    <source>
        <dbReference type="ARBA" id="ARBA00022989"/>
    </source>
</evidence>
<accession>A0AAX4I1Z0</accession>
<comment type="subcellular location">
    <subcellularLocation>
        <location evidence="1">Membrane</location>
        <topology evidence="1">Multi-pass membrane protein</topology>
    </subcellularLocation>
</comment>
<dbReference type="GO" id="GO:0005783">
    <property type="term" value="C:endoplasmic reticulum"/>
    <property type="evidence" value="ECO:0007669"/>
    <property type="project" value="TreeGrafter"/>
</dbReference>
<dbReference type="GO" id="GO:0005886">
    <property type="term" value="C:plasma membrane"/>
    <property type="evidence" value="ECO:0007669"/>
    <property type="project" value="TreeGrafter"/>
</dbReference>
<keyword evidence="3 8" id="KW-0812">Transmembrane</keyword>
<dbReference type="EMBL" id="CP137306">
    <property type="protein sequence ID" value="WQF77388.1"/>
    <property type="molecule type" value="Genomic_DNA"/>
</dbReference>
<evidence type="ECO:0000313" key="9">
    <source>
        <dbReference type="EMBL" id="WQF77388.1"/>
    </source>
</evidence>
<evidence type="ECO:0000256" key="2">
    <source>
        <dbReference type="ARBA" id="ARBA00009457"/>
    </source>
</evidence>
<evidence type="ECO:0000256" key="8">
    <source>
        <dbReference type="SAM" id="Phobius"/>
    </source>
</evidence>
<feature type="transmembrane region" description="Helical" evidence="8">
    <location>
        <begin position="49"/>
        <end position="68"/>
    </location>
</feature>
<feature type="compositionally biased region" description="Basic and acidic residues" evidence="7">
    <location>
        <begin position="18"/>
        <end position="28"/>
    </location>
</feature>
<proteinExistence type="inferred from homology"/>
<evidence type="ECO:0000256" key="6">
    <source>
        <dbReference type="PIRNR" id="PIRNR015840"/>
    </source>
</evidence>
<dbReference type="KEGG" id="cdet:87938905"/>
<dbReference type="GeneID" id="87938905"/>
<gene>
    <name evidence="9" type="ORF">CDEST_02402</name>
</gene>
<dbReference type="InterPro" id="IPR005045">
    <property type="entry name" value="CDC50/LEM3_fam"/>
</dbReference>
<evidence type="ECO:0000256" key="5">
    <source>
        <dbReference type="ARBA" id="ARBA00023136"/>
    </source>
</evidence>
<name>A0AAX4I1Z0_9PEZI</name>
<dbReference type="GO" id="GO:0045332">
    <property type="term" value="P:phospholipid translocation"/>
    <property type="evidence" value="ECO:0007669"/>
    <property type="project" value="UniProtKB-UniRule"/>
</dbReference>
<keyword evidence="10" id="KW-1185">Reference proteome</keyword>
<feature type="transmembrane region" description="Helical" evidence="8">
    <location>
        <begin position="361"/>
        <end position="385"/>
    </location>
</feature>
<protein>
    <submittedName>
        <fullName evidence="9">CDC50/LEM3 family protein</fullName>
    </submittedName>
</protein>
<dbReference type="RefSeq" id="XP_062774612.1">
    <property type="nucleotide sequence ID" value="XM_062918561.1"/>
</dbReference>
<sequence length="400" mass="45107">MAIYPFQKKNPEEEVVELSERPSRRPKDTPLNQQRMKAWQPIFSPKTSIKTFLAVGIVCLSIGAYWIVQNKKIREVRFDYTKCHEIDLYDEPELMPSENTYRHFRASSTGHPLTQWRRSNQSLTFDGITKNYTMCTIDFFLPDDLQPPVLFYYHLTEFHQNHRKYVTSLDGSQLKGKSVSRGSVKDSCFPVTSSGSDRGEEKVIYPCGAIANSIFNDTFADPQRLLGPDADQPVPYAMSRTGIASDLDKQLYKPTTYPVPLGPDDNDSAVIVPPPNWAERFPRGYHSGNMFNPAEDEAFMVWMRTAASPSFAKLAMRNSDEVMVRGMYRLQVFSHFPAHLHGGTKSIIISTTASGMERNKFLSTAGMALGGISIALAAVSVLSLLHKSKPLKDHIYLHRG</sequence>